<reference evidence="2" key="1">
    <citation type="journal article" date="2018" name="DNA Res.">
        <title>Multiple hybrid de novo genome assembly of finger millet, an orphan allotetraploid crop.</title>
        <authorList>
            <person name="Hatakeyama M."/>
            <person name="Aluri S."/>
            <person name="Balachadran M.T."/>
            <person name="Sivarajan S.R."/>
            <person name="Patrignani A."/>
            <person name="Gruter S."/>
            <person name="Poveda L."/>
            <person name="Shimizu-Inatsugi R."/>
            <person name="Baeten J."/>
            <person name="Francoijs K.J."/>
            <person name="Nataraja K.N."/>
            <person name="Reddy Y.A.N."/>
            <person name="Phadnis S."/>
            <person name="Ravikumar R.L."/>
            <person name="Schlapbach R."/>
            <person name="Sreeman S.M."/>
            <person name="Shimizu K.K."/>
        </authorList>
    </citation>
    <scope>NUCLEOTIDE SEQUENCE</scope>
</reference>
<protein>
    <recommendedName>
        <fullName evidence="1">Sialidase domain-containing protein</fullName>
    </recommendedName>
</protein>
<sequence length="83" mass="9159">MQPFLLDDGRLLCGSSVESWQSWGAWLEVTEDAGLTWKKYGPIFVKACGSSAQLSSKDHGFVAGAFRLHKRHGGSAVLLCWLY</sequence>
<dbReference type="InterPro" id="IPR011040">
    <property type="entry name" value="Sialidase"/>
</dbReference>
<dbReference type="AlphaFoldDB" id="A0AAV5FDK2"/>
<feature type="domain" description="Sialidase" evidence="1">
    <location>
        <begin position="2"/>
        <end position="58"/>
    </location>
</feature>
<dbReference type="PANTHER" id="PTHR43752">
    <property type="entry name" value="BNR/ASP-BOX REPEAT FAMILY PROTEIN"/>
    <property type="match status" value="1"/>
</dbReference>
<name>A0AAV5FDK2_ELECO</name>
<proteinExistence type="predicted"/>
<organism evidence="2 3">
    <name type="scientific">Eleusine coracana subsp. coracana</name>
    <dbReference type="NCBI Taxonomy" id="191504"/>
    <lineage>
        <taxon>Eukaryota</taxon>
        <taxon>Viridiplantae</taxon>
        <taxon>Streptophyta</taxon>
        <taxon>Embryophyta</taxon>
        <taxon>Tracheophyta</taxon>
        <taxon>Spermatophyta</taxon>
        <taxon>Magnoliopsida</taxon>
        <taxon>Liliopsida</taxon>
        <taxon>Poales</taxon>
        <taxon>Poaceae</taxon>
        <taxon>PACMAD clade</taxon>
        <taxon>Chloridoideae</taxon>
        <taxon>Cynodonteae</taxon>
        <taxon>Eleusininae</taxon>
        <taxon>Eleusine</taxon>
    </lineage>
</organism>
<evidence type="ECO:0000313" key="3">
    <source>
        <dbReference type="Proteomes" id="UP001054889"/>
    </source>
</evidence>
<accession>A0AAV5FDK2</accession>
<dbReference type="SUPFAM" id="SSF50939">
    <property type="entry name" value="Sialidases"/>
    <property type="match status" value="1"/>
</dbReference>
<dbReference type="Proteomes" id="UP001054889">
    <property type="component" value="Unassembled WGS sequence"/>
</dbReference>
<dbReference type="EMBL" id="BQKI01000084">
    <property type="protein sequence ID" value="GJN32455.1"/>
    <property type="molecule type" value="Genomic_DNA"/>
</dbReference>
<dbReference type="Pfam" id="PF13088">
    <property type="entry name" value="BNR_2"/>
    <property type="match status" value="1"/>
</dbReference>
<evidence type="ECO:0000259" key="1">
    <source>
        <dbReference type="Pfam" id="PF13088"/>
    </source>
</evidence>
<evidence type="ECO:0000313" key="2">
    <source>
        <dbReference type="EMBL" id="GJN32455.1"/>
    </source>
</evidence>
<gene>
    <name evidence="2" type="primary">gb20968</name>
    <name evidence="2" type="ORF">PR202_gb20968</name>
</gene>
<dbReference type="PANTHER" id="PTHR43752:SF3">
    <property type="entry name" value="BNR_ASP-BOX REPEAT FAMILY PROTEIN"/>
    <property type="match status" value="1"/>
</dbReference>
<reference evidence="2" key="2">
    <citation type="submission" date="2021-12" db="EMBL/GenBank/DDBJ databases">
        <title>Resequencing data analysis of finger millet.</title>
        <authorList>
            <person name="Hatakeyama M."/>
            <person name="Aluri S."/>
            <person name="Balachadran M.T."/>
            <person name="Sivarajan S.R."/>
            <person name="Poveda L."/>
            <person name="Shimizu-Inatsugi R."/>
            <person name="Schlapbach R."/>
            <person name="Sreeman S.M."/>
            <person name="Shimizu K.K."/>
        </authorList>
    </citation>
    <scope>NUCLEOTIDE SEQUENCE</scope>
</reference>
<comment type="caution">
    <text evidence="2">The sequence shown here is derived from an EMBL/GenBank/DDBJ whole genome shotgun (WGS) entry which is preliminary data.</text>
</comment>
<dbReference type="InterPro" id="IPR036278">
    <property type="entry name" value="Sialidase_sf"/>
</dbReference>
<keyword evidence="3" id="KW-1185">Reference proteome</keyword>